<evidence type="ECO:0000259" key="6">
    <source>
        <dbReference type="Pfam" id="PF00535"/>
    </source>
</evidence>
<evidence type="ECO:0000313" key="7">
    <source>
        <dbReference type="EMBL" id="SFG22341.1"/>
    </source>
</evidence>
<comment type="similarity">
    <text evidence="2">Belongs to the glycosyltransferase 2 family.</text>
</comment>
<keyword evidence="5" id="KW-0472">Membrane</keyword>
<dbReference type="InterPro" id="IPR029044">
    <property type="entry name" value="Nucleotide-diphossugar_trans"/>
</dbReference>
<accession>A0A1I2Q9M5</accession>
<sequence>MKNYDKPNVKIIILNWNGKNDTCECVDSLLNAGCVKSQIIIVDNGSNDGSVAVFCERYPDIKTIVNDANLGYAGGNNIGIRKAIESNAEYILILNNDTTVEPGFLEPLVNTLKNEKYDIAGPKILNYWNKELWAGSGSIIWFAASPIQRKILGIFNKSTYSRKTTFVTGCAMMVRKDVFIKIGMLDPEYVAYYEDLDFCYRAINNNFKCKYVAESIIYHKVSATGGFIGKDTLSPFQAYFNARNGFLFCKKNLTRFKKWQFLLGHFSFRFIYFFILALQSKNVESLKKLFQGYKDGVFGYVKEREENVGSV</sequence>
<dbReference type="Gene3D" id="3.90.550.10">
    <property type="entry name" value="Spore Coat Polysaccharide Biosynthesis Protein SpsA, Chain A"/>
    <property type="match status" value="1"/>
</dbReference>
<dbReference type="SUPFAM" id="SSF53448">
    <property type="entry name" value="Nucleotide-diphospho-sugar transferases"/>
    <property type="match status" value="1"/>
</dbReference>
<evidence type="ECO:0000313" key="8">
    <source>
        <dbReference type="Proteomes" id="UP000199337"/>
    </source>
</evidence>
<dbReference type="Pfam" id="PF00535">
    <property type="entry name" value="Glycos_transf_2"/>
    <property type="match status" value="1"/>
</dbReference>
<dbReference type="CDD" id="cd04186">
    <property type="entry name" value="GT_2_like_c"/>
    <property type="match status" value="1"/>
</dbReference>
<keyword evidence="3" id="KW-0328">Glycosyltransferase</keyword>
<keyword evidence="8" id="KW-1185">Reference proteome</keyword>
<organism evidence="7 8">
    <name type="scientific">Desulfotruncus arcticus DSM 17038</name>
    <dbReference type="NCBI Taxonomy" id="1121424"/>
    <lineage>
        <taxon>Bacteria</taxon>
        <taxon>Bacillati</taxon>
        <taxon>Bacillota</taxon>
        <taxon>Clostridia</taxon>
        <taxon>Eubacteriales</taxon>
        <taxon>Desulfallaceae</taxon>
        <taxon>Desulfotruncus</taxon>
    </lineage>
</organism>
<reference evidence="8" key="1">
    <citation type="submission" date="2016-10" db="EMBL/GenBank/DDBJ databases">
        <authorList>
            <person name="Varghese N."/>
            <person name="Submissions S."/>
        </authorList>
    </citation>
    <scope>NUCLEOTIDE SEQUENCE [LARGE SCALE GENOMIC DNA]</scope>
    <source>
        <strain evidence="8">DSM 17038</strain>
    </source>
</reference>
<feature type="transmembrane region" description="Helical" evidence="5">
    <location>
        <begin position="259"/>
        <end position="278"/>
    </location>
</feature>
<proteinExistence type="inferred from homology"/>
<gene>
    <name evidence="7" type="ORF">SAMN05660649_01021</name>
</gene>
<evidence type="ECO:0000256" key="2">
    <source>
        <dbReference type="ARBA" id="ARBA00006739"/>
    </source>
</evidence>
<keyword evidence="5" id="KW-0812">Transmembrane</keyword>
<dbReference type="InterPro" id="IPR001173">
    <property type="entry name" value="Glyco_trans_2-like"/>
</dbReference>
<evidence type="ECO:0000256" key="4">
    <source>
        <dbReference type="ARBA" id="ARBA00022679"/>
    </source>
</evidence>
<evidence type="ECO:0000256" key="3">
    <source>
        <dbReference type="ARBA" id="ARBA00022676"/>
    </source>
</evidence>
<dbReference type="PANTHER" id="PTHR43179">
    <property type="entry name" value="RHAMNOSYLTRANSFERASE WBBL"/>
    <property type="match status" value="1"/>
</dbReference>
<evidence type="ECO:0000256" key="5">
    <source>
        <dbReference type="SAM" id="Phobius"/>
    </source>
</evidence>
<evidence type="ECO:0000256" key="1">
    <source>
        <dbReference type="ARBA" id="ARBA00004776"/>
    </source>
</evidence>
<comment type="pathway">
    <text evidence="1">Cell wall biogenesis; cell wall polysaccharide biosynthesis.</text>
</comment>
<dbReference type="Proteomes" id="UP000199337">
    <property type="component" value="Unassembled WGS sequence"/>
</dbReference>
<name>A0A1I2Q9M5_9FIRM</name>
<dbReference type="STRING" id="341036.SAMN05660649_01021"/>
<keyword evidence="5" id="KW-1133">Transmembrane helix</keyword>
<dbReference type="GO" id="GO:0016757">
    <property type="term" value="F:glycosyltransferase activity"/>
    <property type="evidence" value="ECO:0007669"/>
    <property type="project" value="UniProtKB-KW"/>
</dbReference>
<protein>
    <recommendedName>
        <fullName evidence="6">Glycosyltransferase 2-like domain-containing protein</fullName>
    </recommendedName>
</protein>
<dbReference type="EMBL" id="FOOX01000003">
    <property type="protein sequence ID" value="SFG22341.1"/>
    <property type="molecule type" value="Genomic_DNA"/>
</dbReference>
<feature type="domain" description="Glycosyltransferase 2-like" evidence="6">
    <location>
        <begin position="11"/>
        <end position="182"/>
    </location>
</feature>
<dbReference type="AlphaFoldDB" id="A0A1I2Q9M5"/>
<dbReference type="PANTHER" id="PTHR43179:SF12">
    <property type="entry name" value="GALACTOFURANOSYLTRANSFERASE GLFT2"/>
    <property type="match status" value="1"/>
</dbReference>
<keyword evidence="4" id="KW-0808">Transferase</keyword>